<dbReference type="Gene3D" id="3.30.70.270">
    <property type="match status" value="1"/>
</dbReference>
<dbReference type="Pfam" id="PF00078">
    <property type="entry name" value="RVT_1"/>
    <property type="match status" value="1"/>
</dbReference>
<feature type="domain" description="Reverse transcriptase" evidence="1">
    <location>
        <begin position="28"/>
        <end position="135"/>
    </location>
</feature>
<reference evidence="2" key="1">
    <citation type="submission" date="2020-04" db="EMBL/GenBank/DDBJ databases">
        <authorList>
            <person name="Alioto T."/>
            <person name="Alioto T."/>
            <person name="Gomez Garrido J."/>
        </authorList>
    </citation>
    <scope>NUCLEOTIDE SEQUENCE</scope>
    <source>
        <strain evidence="2">A484AB</strain>
    </source>
</reference>
<dbReference type="Proteomes" id="UP001152795">
    <property type="component" value="Unassembled WGS sequence"/>
</dbReference>
<keyword evidence="3" id="KW-1185">Reference proteome</keyword>
<dbReference type="InterPro" id="IPR043502">
    <property type="entry name" value="DNA/RNA_pol_sf"/>
</dbReference>
<dbReference type="EMBL" id="CACRXK020003088">
    <property type="protein sequence ID" value="CAB3997403.1"/>
    <property type="molecule type" value="Genomic_DNA"/>
</dbReference>
<proteinExistence type="predicted"/>
<accession>A0A7D9I252</accession>
<dbReference type="AlphaFoldDB" id="A0A7D9I252"/>
<evidence type="ECO:0000259" key="1">
    <source>
        <dbReference type="Pfam" id="PF00078"/>
    </source>
</evidence>
<dbReference type="PANTHER" id="PTHR37984">
    <property type="entry name" value="PROTEIN CBG26694"/>
    <property type="match status" value="1"/>
</dbReference>
<evidence type="ECO:0000313" key="2">
    <source>
        <dbReference type="EMBL" id="CAB3997403.1"/>
    </source>
</evidence>
<dbReference type="PANTHER" id="PTHR37984:SF8">
    <property type="entry name" value="CCHC-TYPE DOMAIN-CONTAINING PROTEIN"/>
    <property type="match status" value="1"/>
</dbReference>
<dbReference type="InterPro" id="IPR000477">
    <property type="entry name" value="RT_dom"/>
</dbReference>
<dbReference type="InterPro" id="IPR050951">
    <property type="entry name" value="Retrovirus_Pol_polyprotein"/>
</dbReference>
<gene>
    <name evidence="2" type="ORF">PACLA_8A014690</name>
</gene>
<dbReference type="SUPFAM" id="SSF56672">
    <property type="entry name" value="DNA/RNA polymerases"/>
    <property type="match status" value="1"/>
</dbReference>
<dbReference type="CDD" id="cd01647">
    <property type="entry name" value="RT_LTR"/>
    <property type="match status" value="1"/>
</dbReference>
<dbReference type="OrthoDB" id="5986544at2759"/>
<dbReference type="Gene3D" id="3.10.10.10">
    <property type="entry name" value="HIV Type 1 Reverse Transcriptase, subunit A, domain 1"/>
    <property type="match status" value="1"/>
</dbReference>
<comment type="caution">
    <text evidence="2">The sequence shown here is derived from an EMBL/GenBank/DDBJ whole genome shotgun (WGS) entry which is preliminary data.</text>
</comment>
<sequence>MEDLGVIEKLSEPTGWVNSMVTVIKPHKLRICIDPHDLNHAIRREHHLLPTVEEIVSQLPNAWVFSILDTSSGLWQIELDDSSSTLCTFNTIFGRYQFKKLPFGISSAPEVFQKAMTTMLKGLDGVECITDDILVWGMGMVHIWQSSF</sequence>
<protein>
    <recommendedName>
        <fullName evidence="1">Reverse transcriptase domain-containing protein</fullName>
    </recommendedName>
</protein>
<dbReference type="InterPro" id="IPR043128">
    <property type="entry name" value="Rev_trsase/Diguanyl_cyclase"/>
</dbReference>
<name>A0A7D9I252_PARCT</name>
<organism evidence="2 3">
    <name type="scientific">Paramuricea clavata</name>
    <name type="common">Red gorgonian</name>
    <name type="synonym">Violescent sea-whip</name>
    <dbReference type="NCBI Taxonomy" id="317549"/>
    <lineage>
        <taxon>Eukaryota</taxon>
        <taxon>Metazoa</taxon>
        <taxon>Cnidaria</taxon>
        <taxon>Anthozoa</taxon>
        <taxon>Octocorallia</taxon>
        <taxon>Malacalcyonacea</taxon>
        <taxon>Plexauridae</taxon>
        <taxon>Paramuricea</taxon>
    </lineage>
</organism>
<evidence type="ECO:0000313" key="3">
    <source>
        <dbReference type="Proteomes" id="UP001152795"/>
    </source>
</evidence>